<evidence type="ECO:0000256" key="2">
    <source>
        <dbReference type="ARBA" id="ARBA00022695"/>
    </source>
</evidence>
<dbReference type="InterPro" id="IPR041373">
    <property type="entry name" value="RT_RNaseH"/>
</dbReference>
<keyword evidence="3" id="KW-0540">Nuclease</keyword>
<evidence type="ECO:0000313" key="13">
    <source>
        <dbReference type="Proteomes" id="UP000296049"/>
    </source>
</evidence>
<keyword evidence="13" id="KW-1185">Reference proteome</keyword>
<keyword evidence="8" id="KW-0175">Coiled coil</keyword>
<dbReference type="Pfam" id="PF17921">
    <property type="entry name" value="Integrase_H2C2"/>
    <property type="match status" value="1"/>
</dbReference>
<evidence type="ECO:0000256" key="9">
    <source>
        <dbReference type="SAM" id="MobiDB-lite"/>
    </source>
</evidence>
<evidence type="ECO:0000256" key="4">
    <source>
        <dbReference type="ARBA" id="ARBA00022759"/>
    </source>
</evidence>
<dbReference type="SUPFAM" id="SSF53098">
    <property type="entry name" value="Ribonuclease H-like"/>
    <property type="match status" value="1"/>
</dbReference>
<evidence type="ECO:0000256" key="7">
    <source>
        <dbReference type="ARBA" id="ARBA00039658"/>
    </source>
</evidence>
<dbReference type="Gene3D" id="3.10.20.370">
    <property type="match status" value="1"/>
</dbReference>
<evidence type="ECO:0000256" key="8">
    <source>
        <dbReference type="SAM" id="Coils"/>
    </source>
</evidence>
<keyword evidence="4" id="KW-0255">Endonuclease</keyword>
<reference evidence="13" key="1">
    <citation type="journal article" date="2013" name="Nat. Genet.">
        <title>The duck genome and transcriptome provide insight into an avian influenza virus reservoir species.</title>
        <authorList>
            <person name="Huang Y."/>
            <person name="Li Y."/>
            <person name="Burt D.W."/>
            <person name="Chen H."/>
            <person name="Zhang Y."/>
            <person name="Qian W."/>
            <person name="Kim H."/>
            <person name="Gan S."/>
            <person name="Zhao Y."/>
            <person name="Li J."/>
            <person name="Yi K."/>
            <person name="Feng H."/>
            <person name="Zhu P."/>
            <person name="Li B."/>
            <person name="Liu Q."/>
            <person name="Fairley S."/>
            <person name="Magor K.E."/>
            <person name="Du Z."/>
            <person name="Hu X."/>
            <person name="Goodman L."/>
            <person name="Tafer H."/>
            <person name="Vignal A."/>
            <person name="Lee T."/>
            <person name="Kim K.W."/>
            <person name="Sheng Z."/>
            <person name="An Y."/>
            <person name="Searle S."/>
            <person name="Herrero J."/>
            <person name="Groenen M.A."/>
            <person name="Crooijmans R.P."/>
            <person name="Faraut T."/>
            <person name="Cai Q."/>
            <person name="Webster R.G."/>
            <person name="Aldridge J.R."/>
            <person name="Warren W.C."/>
            <person name="Bartschat S."/>
            <person name="Kehr S."/>
            <person name="Marz M."/>
            <person name="Stadler P.F."/>
            <person name="Smith J."/>
            <person name="Kraus R.H."/>
            <person name="Zhao Y."/>
            <person name="Ren L."/>
            <person name="Fei J."/>
            <person name="Morisson M."/>
            <person name="Kaiser P."/>
            <person name="Griffin D.K."/>
            <person name="Rao M."/>
            <person name="Pitel F."/>
            <person name="Wang J."/>
            <person name="Li N."/>
        </authorList>
    </citation>
    <scope>NUCLEOTIDE SEQUENCE [LARGE SCALE GENOMIC DNA]</scope>
</reference>
<gene>
    <name evidence="12" type="ORF">Anapl_12303</name>
</gene>
<protein>
    <recommendedName>
        <fullName evidence="7">Gypsy retrotransposon integrase-like protein 1</fullName>
    </recommendedName>
</protein>
<dbReference type="Gene3D" id="3.30.420.10">
    <property type="entry name" value="Ribonuclease H-like superfamily/Ribonuclease H"/>
    <property type="match status" value="1"/>
</dbReference>
<dbReference type="InterPro" id="IPR036397">
    <property type="entry name" value="RNaseH_sf"/>
</dbReference>
<dbReference type="InterPro" id="IPR041588">
    <property type="entry name" value="Integrase_H2C2"/>
</dbReference>
<accession>R0LE54</accession>
<dbReference type="EMBL" id="KB743464">
    <property type="protein sequence ID" value="EOA98557.1"/>
    <property type="molecule type" value="Genomic_DNA"/>
</dbReference>
<dbReference type="InterPro" id="IPR012337">
    <property type="entry name" value="RNaseH-like_sf"/>
</dbReference>
<dbReference type="Gene3D" id="1.10.340.70">
    <property type="match status" value="1"/>
</dbReference>
<keyword evidence="5" id="KW-0378">Hydrolase</keyword>
<organism evidence="12 13">
    <name type="scientific">Anas platyrhynchos</name>
    <name type="common">Mallard</name>
    <name type="synonym">Anas boschas</name>
    <dbReference type="NCBI Taxonomy" id="8839"/>
    <lineage>
        <taxon>Eukaryota</taxon>
        <taxon>Metazoa</taxon>
        <taxon>Chordata</taxon>
        <taxon>Craniata</taxon>
        <taxon>Vertebrata</taxon>
        <taxon>Euteleostomi</taxon>
        <taxon>Archelosauria</taxon>
        <taxon>Archosauria</taxon>
        <taxon>Dinosauria</taxon>
        <taxon>Saurischia</taxon>
        <taxon>Theropoda</taxon>
        <taxon>Coelurosauria</taxon>
        <taxon>Aves</taxon>
        <taxon>Neognathae</taxon>
        <taxon>Galloanserae</taxon>
        <taxon>Anseriformes</taxon>
        <taxon>Anatidae</taxon>
        <taxon>Anatinae</taxon>
        <taxon>Anas</taxon>
    </lineage>
</organism>
<dbReference type="GO" id="GO:0003964">
    <property type="term" value="F:RNA-directed DNA polymerase activity"/>
    <property type="evidence" value="ECO:0007669"/>
    <property type="project" value="UniProtKB-KW"/>
</dbReference>
<keyword evidence="1" id="KW-0808">Transferase</keyword>
<dbReference type="GO" id="GO:0016787">
    <property type="term" value="F:hydrolase activity"/>
    <property type="evidence" value="ECO:0007669"/>
    <property type="project" value="UniProtKB-KW"/>
</dbReference>
<feature type="coiled-coil region" evidence="8">
    <location>
        <begin position="78"/>
        <end position="140"/>
    </location>
</feature>
<feature type="region of interest" description="Disordered" evidence="9">
    <location>
        <begin position="460"/>
        <end position="492"/>
    </location>
</feature>
<dbReference type="PANTHER" id="PTHR37984">
    <property type="entry name" value="PROTEIN CBG26694"/>
    <property type="match status" value="1"/>
</dbReference>
<name>R0LE54_ANAPL</name>
<dbReference type="GO" id="GO:0003676">
    <property type="term" value="F:nucleic acid binding"/>
    <property type="evidence" value="ECO:0007669"/>
    <property type="project" value="InterPro"/>
</dbReference>
<evidence type="ECO:0000313" key="12">
    <source>
        <dbReference type="EMBL" id="EOA98557.1"/>
    </source>
</evidence>
<keyword evidence="6" id="KW-0695">RNA-directed DNA polymerase</keyword>
<feature type="domain" description="Integrase zinc-binding" evidence="11">
    <location>
        <begin position="1027"/>
        <end position="1071"/>
    </location>
</feature>
<dbReference type="Pfam" id="PF17917">
    <property type="entry name" value="RT_RNaseH"/>
    <property type="match status" value="1"/>
</dbReference>
<dbReference type="Proteomes" id="UP000296049">
    <property type="component" value="Unassembled WGS sequence"/>
</dbReference>
<proteinExistence type="predicted"/>
<keyword evidence="2" id="KW-0548">Nucleotidyltransferase</keyword>
<feature type="compositionally biased region" description="Basic and acidic residues" evidence="9">
    <location>
        <begin position="463"/>
        <end position="473"/>
    </location>
</feature>
<evidence type="ECO:0000256" key="5">
    <source>
        <dbReference type="ARBA" id="ARBA00022801"/>
    </source>
</evidence>
<evidence type="ECO:0000256" key="3">
    <source>
        <dbReference type="ARBA" id="ARBA00022722"/>
    </source>
</evidence>
<dbReference type="InterPro" id="IPR050951">
    <property type="entry name" value="Retrovirus_Pol_polyprotein"/>
</dbReference>
<evidence type="ECO:0000256" key="1">
    <source>
        <dbReference type="ARBA" id="ARBA00022679"/>
    </source>
</evidence>
<dbReference type="GO" id="GO:0004519">
    <property type="term" value="F:endonuclease activity"/>
    <property type="evidence" value="ECO:0007669"/>
    <property type="project" value="UniProtKB-KW"/>
</dbReference>
<dbReference type="SUPFAM" id="SSF56672">
    <property type="entry name" value="DNA/RNA polymerases"/>
    <property type="match status" value="1"/>
</dbReference>
<dbReference type="InterPro" id="IPR043502">
    <property type="entry name" value="DNA/RNA_pol_sf"/>
</dbReference>
<evidence type="ECO:0000256" key="6">
    <source>
        <dbReference type="ARBA" id="ARBA00022918"/>
    </source>
</evidence>
<feature type="compositionally biased region" description="Polar residues" evidence="9">
    <location>
        <begin position="480"/>
        <end position="491"/>
    </location>
</feature>
<sequence>MMTDIVSNWKLEQFVLQKCLPPVWSPGAFQGPEAYQQLCQQWESWSEETKKPKPTNKCKKRAALQGLLMVGRELSKLLKEALESVQTLEQAKGELKMQVDNLRAEVQGLCGDSLRSAVEITRLENKLGYEKLKTEELEKEVGKWIGETHDAQSAVRAVLQDVQRDRGTGPDHKVCHAKIQELQAELGVSRGIVAAIQGKRSRFGNGEGDDCLDPHPPHYDYEDDVWGANGPTRPSPYAPLREEMCQMQGSEAEAAKIKKSPPEEPASHGPLQAIDTNRAMLWFTPEQLKTRLPRCQSGSAVSDLIDVVRKCMKPDDFAALPGDVQMGNVQDIGDVQSAVLKVFFPEVNPLVLFHQEKQNPEERPDAYVNRKKMLYQMAGLPGSKETPLDFDRPEFKEPLVVGLTPPLRVIAGGDAARKPLSELEQILTQNFELQKQAFPGYMLGGKKGKTSAMSFQNAGVRKMQGDNRKDPDGKNGLGKENQQGPRFQKSNPWRAELRKRLIKYEKQEDIDGLPDAELFRKLALHEAKKHSSSNPIDPGGLFQTCEIIEISGPNGQKSSVPFTGPVPFEIGTAKGSEKFGKMEMNGKPGILAISTLTKMGVVVDLANQKLLHCPQSDAPVIPASHRVMSVKAPELLIHPEWEPRVKRVTEQFPQVWAKNKLDCGQIDTVVVVKGPDPPPQQQPQYPAEAEEGLWDTVKTLLEQGLASMGMGLRATLAQQHGAHLQPIAHASRLLTPAEQQFTAYEREVLALTWALQHWEYLVGSAPVLLRTSRVPVRYLLSAKEGNSPTRCPRMANWVLALPHKDTPGDAPEPSAGSYGVVISGDRDGEEVQEMKPRRVPLFESSISLAEAKDRGYVVWFVDGSNYHEDGVSYTGYAAVNRSTGEVVKGRERGMQSADGKPVTYAKKLLYLAKLAEQREQPAQIIKVKAHKKGTEEAKWNKEADAKAKQGAKEGQMWKASKISENGPLLVAAGRNRESVDLQGLQAQDPSVRELAQGREYKGCKVWKDVSGLVLARRDGADFPVWVVPELVRTELVALAHEQGHLGTDKTLARLQGAGWWPEMREDVERYLHITGHFQKPDSMEGPNQTLKTALRKLVNHQRKDWDQKLPLVLMALRGAMASHVPSPQKLPPARDPKLLDHWWQRGEPPDELQPRVLTDRWVQDTLRTVSAMYHQLASVQEANIHKIDKQLGALLRPVEWNMGDLVTYRGVREKNQVLGPQWMGPVRVVNKASPSMYQVWCQGNLNVEMSPELGGKWLIGGPEGFQKEFPIFAVQRPFVSKIGPVPEKCCDVLALSVKEDARFISHSSLGK</sequence>
<evidence type="ECO:0000259" key="11">
    <source>
        <dbReference type="Pfam" id="PF17921"/>
    </source>
</evidence>
<dbReference type="PANTHER" id="PTHR37984:SF5">
    <property type="entry name" value="PROTEIN NYNRIN-LIKE"/>
    <property type="match status" value="1"/>
</dbReference>
<evidence type="ECO:0000259" key="10">
    <source>
        <dbReference type="Pfam" id="PF17917"/>
    </source>
</evidence>
<feature type="domain" description="Reverse transcriptase RNase H-like" evidence="10">
    <location>
        <begin position="709"/>
        <end position="801"/>
    </location>
</feature>